<comment type="similarity">
    <text evidence="3 17">Belongs to the complex I subunit 4 family.</text>
</comment>
<evidence type="ECO:0000256" key="2">
    <source>
        <dbReference type="ARBA" id="ARBA00004225"/>
    </source>
</evidence>
<dbReference type="GeneID" id="63359982"/>
<evidence type="ECO:0000256" key="3">
    <source>
        <dbReference type="ARBA" id="ARBA00009025"/>
    </source>
</evidence>
<evidence type="ECO:0000256" key="16">
    <source>
        <dbReference type="ARBA" id="ARBA00049551"/>
    </source>
</evidence>
<dbReference type="GO" id="GO:0008137">
    <property type="term" value="F:NADH dehydrogenase (ubiquinone) activity"/>
    <property type="evidence" value="ECO:0007669"/>
    <property type="project" value="UniProtKB-UniRule"/>
</dbReference>
<evidence type="ECO:0000256" key="5">
    <source>
        <dbReference type="ARBA" id="ARBA00021006"/>
    </source>
</evidence>
<keyword evidence="11 17" id="KW-1133">Transmembrane helix</keyword>
<dbReference type="PANTHER" id="PTHR43507:SF20">
    <property type="entry name" value="NADH-UBIQUINONE OXIDOREDUCTASE CHAIN 4"/>
    <property type="match status" value="1"/>
</dbReference>
<dbReference type="GO" id="GO:0003954">
    <property type="term" value="F:NADH dehydrogenase activity"/>
    <property type="evidence" value="ECO:0007669"/>
    <property type="project" value="TreeGrafter"/>
</dbReference>
<evidence type="ECO:0000256" key="9">
    <source>
        <dbReference type="ARBA" id="ARBA00022967"/>
    </source>
</evidence>
<feature type="domain" description="NADH:ubiquinone oxidoreductase chain 4 N-terminal" evidence="19">
    <location>
        <begin position="1"/>
        <end position="103"/>
    </location>
</feature>
<protein>
    <recommendedName>
        <fullName evidence="5 17">NADH-ubiquinone oxidoreductase chain 4</fullName>
        <ecNumber evidence="4 17">7.1.1.2</ecNumber>
    </recommendedName>
</protein>
<evidence type="ECO:0000256" key="15">
    <source>
        <dbReference type="ARBA" id="ARBA00023136"/>
    </source>
</evidence>
<keyword evidence="6 17" id="KW-0813">Transport</keyword>
<feature type="transmembrane region" description="Helical" evidence="17">
    <location>
        <begin position="88"/>
        <end position="107"/>
    </location>
</feature>
<evidence type="ECO:0000256" key="17">
    <source>
        <dbReference type="RuleBase" id="RU003297"/>
    </source>
</evidence>
<feature type="transmembrane region" description="Helical" evidence="17">
    <location>
        <begin position="56"/>
        <end position="79"/>
    </location>
</feature>
<evidence type="ECO:0000313" key="20">
    <source>
        <dbReference type="EMBL" id="QOL12120.1"/>
    </source>
</evidence>
<feature type="domain" description="NADH:quinone oxidoreductase/Mrp antiporter transmembrane" evidence="18">
    <location>
        <begin position="107"/>
        <end position="396"/>
    </location>
</feature>
<dbReference type="PRINTS" id="PR01437">
    <property type="entry name" value="NUOXDRDTASE4"/>
</dbReference>
<dbReference type="InterPro" id="IPR003918">
    <property type="entry name" value="NADH_UbQ_OxRdtase"/>
</dbReference>
<evidence type="ECO:0000256" key="14">
    <source>
        <dbReference type="ARBA" id="ARBA00023128"/>
    </source>
</evidence>
<feature type="transmembrane region" description="Helical" evidence="17">
    <location>
        <begin position="340"/>
        <end position="361"/>
    </location>
</feature>
<dbReference type="InterPro" id="IPR000260">
    <property type="entry name" value="NADH4_N"/>
</dbReference>
<keyword evidence="8 17" id="KW-0812">Transmembrane</keyword>
<dbReference type="AlphaFoldDB" id="A0A7M3UYU3"/>
<feature type="transmembrane region" description="Helical" evidence="17">
    <location>
        <begin position="307"/>
        <end position="328"/>
    </location>
</feature>
<dbReference type="CTD" id="4538"/>
<evidence type="ECO:0000256" key="1">
    <source>
        <dbReference type="ARBA" id="ARBA00003257"/>
    </source>
</evidence>
<feature type="transmembrane region" description="Helical" evidence="17">
    <location>
        <begin position="222"/>
        <end position="245"/>
    </location>
</feature>
<dbReference type="GO" id="GO:0042773">
    <property type="term" value="P:ATP synthesis coupled electron transport"/>
    <property type="evidence" value="ECO:0007669"/>
    <property type="project" value="InterPro"/>
</dbReference>
<evidence type="ECO:0000259" key="19">
    <source>
        <dbReference type="Pfam" id="PF01059"/>
    </source>
</evidence>
<keyword evidence="13 17" id="KW-0830">Ubiquinone</keyword>
<sequence length="450" mass="51454">MMKFIFLLISFLWFKKLREFWWLSYMMLMSLVYVLIFEVPCFEKFHYFFSEWGVDFMGFSLVVLSVWISILMISSSWMIKKIEYFSEYFLWLVLLLLLILVLCFFSINMLYFYLFFEISLIPTLLIIMGWGFQLERLQAGVYFMFYTLTASLPLLLNLISLFLNIGTLKYLLLIKSSLIEVTGLLSMIFLMSLILAFLVKLPVFFVHLWLPKAHVEAPVAGSMILAGVLLKLGGFGLSRVLPMVLKISSGINGYLIGLGLMSMIYVGFMCCRLNDLKALVAYSSVSHMGLVLAGLLTMYVWGVTGGLIMMVSHGLSSSGLFCAVNMFYERLSSRSMYFNKGLLLIYPSLSFLFFMLCAANISAPPTINLMGEIFLMASVMGFSKIMMVIFPLGSFLGAVFTLFMYSYSQHGKNYFLGVNFLSVNLNEIHNLILHIVPLNLMILKAEYFFF</sequence>
<comment type="catalytic activity">
    <reaction evidence="16 17">
        <text>a ubiquinone + NADH + 5 H(+)(in) = a ubiquinol + NAD(+) + 4 H(+)(out)</text>
        <dbReference type="Rhea" id="RHEA:29091"/>
        <dbReference type="Rhea" id="RHEA-COMP:9565"/>
        <dbReference type="Rhea" id="RHEA-COMP:9566"/>
        <dbReference type="ChEBI" id="CHEBI:15378"/>
        <dbReference type="ChEBI" id="CHEBI:16389"/>
        <dbReference type="ChEBI" id="CHEBI:17976"/>
        <dbReference type="ChEBI" id="CHEBI:57540"/>
        <dbReference type="ChEBI" id="CHEBI:57945"/>
        <dbReference type="EC" id="7.1.1.2"/>
    </reaction>
</comment>
<keyword evidence="10 17" id="KW-0249">Electron transport</keyword>
<geneLocation type="mitochondrion" evidence="20"/>
<dbReference type="EMBL" id="MT975431">
    <property type="protein sequence ID" value="QOL12120.1"/>
    <property type="molecule type" value="Genomic_DNA"/>
</dbReference>
<dbReference type="PANTHER" id="PTHR43507">
    <property type="entry name" value="NADH-UBIQUINONE OXIDOREDUCTASE CHAIN 4"/>
    <property type="match status" value="1"/>
</dbReference>
<proteinExistence type="inferred from homology"/>
<name>A0A7M3UYU3_9HEXA</name>
<comment type="function">
    <text evidence="1">Core subunit of the mitochondrial membrane respiratory chain NADH dehydrogenase (Complex I) that is believed to belong to the minimal assembly required for catalysis. Complex I functions in the transfer of electrons from NADH to the respiratory chain. The immediate electron acceptor for the enzyme is believed to be ubiquinone.</text>
</comment>
<feature type="transmembrane region" description="Helical" evidence="17">
    <location>
        <begin position="251"/>
        <end position="271"/>
    </location>
</feature>
<reference evidence="20" key="1">
    <citation type="journal article" date="2020" name="Mitochondrial DNA Part B Resour">
        <title>The complete mitochondrial genome of Allonychiurus kimi (Collembola: Onychiuridae).</title>
        <authorList>
            <person name="Lee Y.-S."/>
            <person name="Lee T."/>
        </authorList>
    </citation>
    <scope>NUCLEOTIDE SEQUENCE</scope>
</reference>
<evidence type="ECO:0000256" key="11">
    <source>
        <dbReference type="ARBA" id="ARBA00022989"/>
    </source>
</evidence>
<evidence type="ECO:0000256" key="13">
    <source>
        <dbReference type="ARBA" id="ARBA00023075"/>
    </source>
</evidence>
<keyword evidence="7 17" id="KW-0679">Respiratory chain</keyword>
<evidence type="ECO:0000256" key="6">
    <source>
        <dbReference type="ARBA" id="ARBA00022448"/>
    </source>
</evidence>
<keyword evidence="15 17" id="KW-0472">Membrane</keyword>
<feature type="transmembrane region" description="Helical" evidence="17">
    <location>
        <begin position="113"/>
        <end position="132"/>
    </location>
</feature>
<feature type="transmembrane region" description="Helical" evidence="17">
    <location>
        <begin position="139"/>
        <end position="163"/>
    </location>
</feature>
<comment type="function">
    <text evidence="17">Core subunit of the mitochondrial membrane respiratory chain NADH dehydrogenase (Complex I) which catalyzes electron transfer from NADH through the respiratory chain, using ubiquinone as an electron acceptor. Essential for the catalytic activity and assembly of complex I.</text>
</comment>
<feature type="transmembrane region" description="Helical" evidence="17">
    <location>
        <begin position="373"/>
        <end position="405"/>
    </location>
</feature>
<organism evidence="20">
    <name type="scientific">Allonychiurus kimi</name>
    <dbReference type="NCBI Taxonomy" id="2779777"/>
    <lineage>
        <taxon>Eukaryota</taxon>
        <taxon>Metazoa</taxon>
        <taxon>Ecdysozoa</taxon>
        <taxon>Arthropoda</taxon>
        <taxon>Hexapoda</taxon>
        <taxon>Collembola</taxon>
        <taxon>Poduromorpha</taxon>
        <taxon>Poduroidea</taxon>
        <taxon>Onychiuridae</taxon>
        <taxon>Onychiurinae</taxon>
        <taxon>Allonychiurus</taxon>
    </lineage>
</organism>
<dbReference type="GO" id="GO:0031966">
    <property type="term" value="C:mitochondrial membrane"/>
    <property type="evidence" value="ECO:0007669"/>
    <property type="project" value="UniProtKB-SubCell"/>
</dbReference>
<dbReference type="RefSeq" id="YP_010022118.1">
    <property type="nucleotide sequence ID" value="NC_053646.1"/>
</dbReference>
<comment type="subcellular location">
    <subcellularLocation>
        <location evidence="2 17">Mitochondrion membrane</location>
        <topology evidence="2 17">Multi-pass membrane protein</topology>
    </subcellularLocation>
</comment>
<evidence type="ECO:0000256" key="4">
    <source>
        <dbReference type="ARBA" id="ARBA00012944"/>
    </source>
</evidence>
<dbReference type="EC" id="7.1.1.2" evidence="4 17"/>
<feature type="transmembrane region" description="Helical" evidence="17">
    <location>
        <begin position="278"/>
        <end position="301"/>
    </location>
</feature>
<dbReference type="GO" id="GO:0048039">
    <property type="term" value="F:ubiquinone binding"/>
    <property type="evidence" value="ECO:0007669"/>
    <property type="project" value="TreeGrafter"/>
</dbReference>
<keyword evidence="14 17" id="KW-0496">Mitochondrion</keyword>
<evidence type="ECO:0000256" key="7">
    <source>
        <dbReference type="ARBA" id="ARBA00022660"/>
    </source>
</evidence>
<accession>A0A7M3UYU3</accession>
<evidence type="ECO:0000259" key="18">
    <source>
        <dbReference type="Pfam" id="PF00361"/>
    </source>
</evidence>
<dbReference type="Pfam" id="PF01059">
    <property type="entry name" value="Oxidored_q5_N"/>
    <property type="match status" value="1"/>
</dbReference>
<evidence type="ECO:0000256" key="12">
    <source>
        <dbReference type="ARBA" id="ARBA00023027"/>
    </source>
</evidence>
<dbReference type="Pfam" id="PF00361">
    <property type="entry name" value="Proton_antipo_M"/>
    <property type="match status" value="1"/>
</dbReference>
<dbReference type="InterPro" id="IPR001750">
    <property type="entry name" value="ND/Mrp_TM"/>
</dbReference>
<keyword evidence="12 17" id="KW-0520">NAD</keyword>
<evidence type="ECO:0000256" key="8">
    <source>
        <dbReference type="ARBA" id="ARBA00022692"/>
    </source>
</evidence>
<evidence type="ECO:0000256" key="10">
    <source>
        <dbReference type="ARBA" id="ARBA00022982"/>
    </source>
</evidence>
<keyword evidence="9" id="KW-1278">Translocase</keyword>
<feature type="transmembrane region" description="Helical" evidence="17">
    <location>
        <begin position="20"/>
        <end position="36"/>
    </location>
</feature>
<dbReference type="GO" id="GO:0015990">
    <property type="term" value="P:electron transport coupled proton transport"/>
    <property type="evidence" value="ECO:0007669"/>
    <property type="project" value="TreeGrafter"/>
</dbReference>
<feature type="transmembrane region" description="Helical" evidence="17">
    <location>
        <begin position="183"/>
        <end position="210"/>
    </location>
</feature>
<gene>
    <name evidence="20" type="primary">ND4</name>
</gene>